<evidence type="ECO:0000313" key="2">
    <source>
        <dbReference type="EMBL" id="GAA0458408.1"/>
    </source>
</evidence>
<reference evidence="2 3" key="1">
    <citation type="journal article" date="2019" name="Int. J. Syst. Evol. Microbiol.">
        <title>The Global Catalogue of Microorganisms (GCM) 10K type strain sequencing project: providing services to taxonomists for standard genome sequencing and annotation.</title>
        <authorList>
            <consortium name="The Broad Institute Genomics Platform"/>
            <consortium name="The Broad Institute Genome Sequencing Center for Infectious Disease"/>
            <person name="Wu L."/>
            <person name="Ma J."/>
        </authorList>
    </citation>
    <scope>NUCLEOTIDE SEQUENCE [LARGE SCALE GENOMIC DNA]</scope>
    <source>
        <strain evidence="2 3">JCM 4805</strain>
    </source>
</reference>
<proteinExistence type="predicted"/>
<comment type="caution">
    <text evidence="2">The sequence shown here is derived from an EMBL/GenBank/DDBJ whole genome shotgun (WGS) entry which is preliminary data.</text>
</comment>
<evidence type="ECO:0000313" key="3">
    <source>
        <dbReference type="Proteomes" id="UP001500909"/>
    </source>
</evidence>
<feature type="region of interest" description="Disordered" evidence="1">
    <location>
        <begin position="87"/>
        <end position="110"/>
    </location>
</feature>
<gene>
    <name evidence="2" type="ORF">GCM10010361_23050</name>
</gene>
<name>A0ABN0ZTX3_9ACTN</name>
<organism evidence="2 3">
    <name type="scientific">Streptomyces olivaceiscleroticus</name>
    <dbReference type="NCBI Taxonomy" id="68245"/>
    <lineage>
        <taxon>Bacteria</taxon>
        <taxon>Bacillati</taxon>
        <taxon>Actinomycetota</taxon>
        <taxon>Actinomycetes</taxon>
        <taxon>Kitasatosporales</taxon>
        <taxon>Streptomycetaceae</taxon>
        <taxon>Streptomyces</taxon>
    </lineage>
</organism>
<accession>A0ABN0ZTX3</accession>
<dbReference type="RefSeq" id="WP_346094853.1">
    <property type="nucleotide sequence ID" value="NZ_BAAABY010000014.1"/>
</dbReference>
<dbReference type="Proteomes" id="UP001500909">
    <property type="component" value="Unassembled WGS sequence"/>
</dbReference>
<protein>
    <recommendedName>
        <fullName evidence="4">ANTAR domain-containing protein</fullName>
    </recommendedName>
</protein>
<dbReference type="EMBL" id="BAAABY010000014">
    <property type="protein sequence ID" value="GAA0458408.1"/>
    <property type="molecule type" value="Genomic_DNA"/>
</dbReference>
<feature type="compositionally biased region" description="Basic and acidic residues" evidence="1">
    <location>
        <begin position="96"/>
        <end position="110"/>
    </location>
</feature>
<sequence length="110" mass="11383">MTLPPELPAATAGDWWVTTDQSLALVQQHGAAAHTAPDLLATLAEIGRVRTAADSALGAAVRALLASGHDWNEIAAALGLPDADAARRATAAPVRQADHALDQRLGRRHG</sequence>
<evidence type="ECO:0000256" key="1">
    <source>
        <dbReference type="SAM" id="MobiDB-lite"/>
    </source>
</evidence>
<keyword evidence="3" id="KW-1185">Reference proteome</keyword>
<evidence type="ECO:0008006" key="4">
    <source>
        <dbReference type="Google" id="ProtNLM"/>
    </source>
</evidence>